<evidence type="ECO:0000313" key="3">
    <source>
        <dbReference type="EMBL" id="RPJ65886.1"/>
    </source>
</evidence>
<feature type="transmembrane region" description="Helical" evidence="1">
    <location>
        <begin position="12"/>
        <end position="32"/>
    </location>
</feature>
<dbReference type="RefSeq" id="WP_124028517.1">
    <property type="nucleotide sequence ID" value="NZ_JBHRSN010000007.1"/>
</dbReference>
<organism evidence="3 4">
    <name type="scientific">Alteromonas sediminis</name>
    <dbReference type="NCBI Taxonomy" id="2259342"/>
    <lineage>
        <taxon>Bacteria</taxon>
        <taxon>Pseudomonadati</taxon>
        <taxon>Pseudomonadota</taxon>
        <taxon>Gammaproteobacteria</taxon>
        <taxon>Alteromonadales</taxon>
        <taxon>Alteromonadaceae</taxon>
        <taxon>Alteromonas/Salinimonas group</taxon>
        <taxon>Alteromonas</taxon>
    </lineage>
</organism>
<dbReference type="Pfam" id="PF10671">
    <property type="entry name" value="TcpQ"/>
    <property type="match status" value="1"/>
</dbReference>
<dbReference type="Proteomes" id="UP000275281">
    <property type="component" value="Unassembled WGS sequence"/>
</dbReference>
<dbReference type="AlphaFoldDB" id="A0A3N5Y0A5"/>
<keyword evidence="1" id="KW-1133">Transmembrane helix</keyword>
<feature type="domain" description="Toxin co-regulated pilus biosynthesis protein Q C-terminal" evidence="2">
    <location>
        <begin position="114"/>
        <end position="190"/>
    </location>
</feature>
<keyword evidence="4" id="KW-1185">Reference proteome</keyword>
<keyword evidence="1" id="KW-0812">Transmembrane</keyword>
<sequence>MSKKGFSSTAFWAKQIGLALVLVVLAAVVLIMRQDNKDTPKPEGAPEKRSIDTGLSDFYREFRMSSSDPIREPTGDFTIAVPDADEPLEQRLMGMTSELKPVSRGWVGEHKFRTFEAGNTLRSAISEYAQQEGMQVIWDLNEDFIVKHQFQMENNMIGSVADIARAIDANFQGKVKGYFCPNQRSLVITTNESDFIRQHCREAK</sequence>
<name>A0A3N5Y0A5_9ALTE</name>
<protein>
    <recommendedName>
        <fullName evidence="2">Toxin co-regulated pilus biosynthesis protein Q C-terminal domain-containing protein</fullName>
    </recommendedName>
</protein>
<reference evidence="3 4" key="1">
    <citation type="submission" date="2018-11" db="EMBL/GenBank/DDBJ databases">
        <authorList>
            <person name="Ye M.-Q."/>
            <person name="Du Z.-J."/>
        </authorList>
    </citation>
    <scope>NUCLEOTIDE SEQUENCE [LARGE SCALE GENOMIC DNA]</scope>
    <source>
        <strain evidence="3 4">U0105</strain>
    </source>
</reference>
<dbReference type="InterPro" id="IPR018927">
    <property type="entry name" value="Pilus_synth_Q_C"/>
</dbReference>
<evidence type="ECO:0000259" key="2">
    <source>
        <dbReference type="Pfam" id="PF10671"/>
    </source>
</evidence>
<evidence type="ECO:0000256" key="1">
    <source>
        <dbReference type="SAM" id="Phobius"/>
    </source>
</evidence>
<proteinExistence type="predicted"/>
<evidence type="ECO:0000313" key="4">
    <source>
        <dbReference type="Proteomes" id="UP000275281"/>
    </source>
</evidence>
<dbReference type="OrthoDB" id="6224370at2"/>
<gene>
    <name evidence="3" type="ORF">DRW07_13830</name>
</gene>
<accession>A0A3N5Y0A5</accession>
<comment type="caution">
    <text evidence="3">The sequence shown here is derived from an EMBL/GenBank/DDBJ whole genome shotgun (WGS) entry which is preliminary data.</text>
</comment>
<dbReference type="EMBL" id="RPOK01000004">
    <property type="protein sequence ID" value="RPJ65886.1"/>
    <property type="molecule type" value="Genomic_DNA"/>
</dbReference>
<keyword evidence="1" id="KW-0472">Membrane</keyword>